<dbReference type="GeneID" id="6102136"/>
<dbReference type="EMBL" id="DS239410">
    <property type="protein sequence ID" value="EDP32561.1"/>
    <property type="molecule type" value="Genomic_DNA"/>
</dbReference>
<dbReference type="RefSeq" id="XP_001898697.1">
    <property type="nucleotide sequence ID" value="XM_001898662.1"/>
</dbReference>
<dbReference type="AlphaFoldDB" id="A8PWF3"/>
<organism evidence="2">
    <name type="scientific">Brugia malayi</name>
    <name type="common">Filarial nematode worm</name>
    <dbReference type="NCBI Taxonomy" id="6279"/>
    <lineage>
        <taxon>Eukaryota</taxon>
        <taxon>Metazoa</taxon>
        <taxon>Ecdysozoa</taxon>
        <taxon>Nematoda</taxon>
        <taxon>Chromadorea</taxon>
        <taxon>Rhabditida</taxon>
        <taxon>Spirurina</taxon>
        <taxon>Spiruromorpha</taxon>
        <taxon>Filarioidea</taxon>
        <taxon>Onchocercidae</taxon>
        <taxon>Brugia</taxon>
    </lineage>
</organism>
<sequence>MSALGGQIPGHPGISDVLDYLKIDPAMLRILQKYITEKEQLKGQNAQNEMEEGPVPQKPEFNVKEAEWAPLPESDDEAEQWPSGTDWAPLPDDEAGISVSSRGLTAFDAALNAVV</sequence>
<evidence type="ECO:0000313" key="4">
    <source>
        <dbReference type="Proteomes" id="UP000006672"/>
    </source>
</evidence>
<evidence type="ECO:0000313" key="5">
    <source>
        <dbReference type="WBParaSite" id="Bm17690.1"/>
    </source>
</evidence>
<dbReference type="Proteomes" id="UP000006672">
    <property type="component" value="Unassembled WGS sequence"/>
</dbReference>
<proteinExistence type="predicted"/>
<dbReference type="KEGG" id="bmy:BM_BM17690"/>
<reference evidence="5" key="3">
    <citation type="submission" date="2019-12" db="UniProtKB">
        <authorList>
            <consortium name="WormBaseParasite"/>
        </authorList>
    </citation>
    <scope>IDENTIFICATION</scope>
</reference>
<dbReference type="OrthoDB" id="10444808at2759"/>
<name>A8PWF3_BRUMA</name>
<dbReference type="CTD" id="6102136"/>
<evidence type="ECO:0000313" key="2">
    <source>
        <dbReference type="EMBL" id="EDP32561.1"/>
    </source>
</evidence>
<keyword evidence="4" id="KW-1185">Reference proteome</keyword>
<gene>
    <name evidence="3 5" type="primary">Bm17690</name>
    <name evidence="2" type="ORF">Bm1_36250</name>
    <name evidence="3" type="ORF">BM_BM17690</name>
</gene>
<dbReference type="WBParaSite" id="Bm17690.1">
    <property type="protein sequence ID" value="Bm17690.1"/>
    <property type="gene ID" value="WBGene00268832"/>
</dbReference>
<reference evidence="2 4" key="1">
    <citation type="journal article" date="2007" name="Science">
        <title>Draft genome of the filarial nematode parasite Brugia malayi.</title>
        <authorList>
            <person name="Ghedin E."/>
            <person name="Wang S."/>
            <person name="Spiro D."/>
            <person name="Caler E."/>
            <person name="Zhao Q."/>
            <person name="Crabtree J."/>
            <person name="Allen J.E."/>
            <person name="Delcher A.L."/>
            <person name="Guiliano D.B."/>
            <person name="Miranda-Saavedra D."/>
            <person name="Angiuoli S.V."/>
            <person name="Creasy T."/>
            <person name="Amedeo P."/>
            <person name="Haas B."/>
            <person name="El-Sayed N.M."/>
            <person name="Wortman J.R."/>
            <person name="Feldblyum T."/>
            <person name="Tallon L."/>
            <person name="Schatz M."/>
            <person name="Shumway M."/>
            <person name="Koo H."/>
            <person name="Salzberg S.L."/>
            <person name="Schobel S."/>
            <person name="Pertea M."/>
            <person name="Pop M."/>
            <person name="White O."/>
            <person name="Barton G.J."/>
            <person name="Carlow C.K."/>
            <person name="Crawford M.J."/>
            <person name="Daub J."/>
            <person name="Dimmic M.W."/>
            <person name="Estes C.F."/>
            <person name="Foster J.M."/>
            <person name="Ganatra M."/>
            <person name="Gregory W.F."/>
            <person name="Johnson N.M."/>
            <person name="Jin J."/>
            <person name="Komuniecki R."/>
            <person name="Korf I."/>
            <person name="Kumar S."/>
            <person name="Laney S."/>
            <person name="Li B.W."/>
            <person name="Li W."/>
            <person name="Lindblom T.H."/>
            <person name="Lustigman S."/>
            <person name="Ma D."/>
            <person name="Maina C.V."/>
            <person name="Martin D.M."/>
            <person name="McCarter J.P."/>
            <person name="McReynolds L."/>
            <person name="Mitreva M."/>
            <person name="Nutman T.B."/>
            <person name="Parkinson J."/>
            <person name="Peregrin-Alvarez J.M."/>
            <person name="Poole C."/>
            <person name="Ren Q."/>
            <person name="Saunders L."/>
            <person name="Sluder A.E."/>
            <person name="Smith K."/>
            <person name="Stanke M."/>
            <person name="Unnasch T.R."/>
            <person name="Ware J."/>
            <person name="Wei A.D."/>
            <person name="Weil G."/>
            <person name="Williams D.J."/>
            <person name="Zhang Y."/>
            <person name="Williams S.A."/>
            <person name="Fraser-Liggett C."/>
            <person name="Slatko B."/>
            <person name="Blaxter M.L."/>
            <person name="Scott A.L."/>
        </authorList>
    </citation>
    <scope>NUCLEOTIDE SEQUENCE [LARGE SCALE GENOMIC DNA]</scope>
    <source>
        <strain evidence="4">FR3</strain>
    </source>
</reference>
<accession>A0A4E9FP75</accession>
<feature type="region of interest" description="Disordered" evidence="1">
    <location>
        <begin position="70"/>
        <end position="94"/>
    </location>
</feature>
<evidence type="ECO:0000313" key="3">
    <source>
        <dbReference type="EMBL" id="VIO97418.1"/>
    </source>
</evidence>
<accession>A8PWF3</accession>
<protein>
    <submittedName>
        <fullName evidence="2 5">Uncharacterized protein</fullName>
    </submittedName>
</protein>
<evidence type="ECO:0000256" key="1">
    <source>
        <dbReference type="SAM" id="MobiDB-lite"/>
    </source>
</evidence>
<reference evidence="3" key="2">
    <citation type="submission" date="2019-04" db="EMBL/GenBank/DDBJ databases">
        <authorList>
            <person name="Howe K."/>
            <person name="Paulini M."/>
            <person name="Williams G."/>
        </authorList>
    </citation>
    <scope>NUCLEOTIDE SEQUENCE [LARGE SCALE GENOMIC DNA]</scope>
    <source>
        <strain evidence="3">FR3</strain>
    </source>
</reference>
<dbReference type="EMBL" id="CAAKNF010000194">
    <property type="protein sequence ID" value="VIO97418.1"/>
    <property type="molecule type" value="Genomic_DNA"/>
</dbReference>